<organism evidence="2 3">
    <name type="scientific">Heterodera schachtii</name>
    <name type="common">Sugarbeet cyst nematode worm</name>
    <name type="synonym">Tylenchus schachtii</name>
    <dbReference type="NCBI Taxonomy" id="97005"/>
    <lineage>
        <taxon>Eukaryota</taxon>
        <taxon>Metazoa</taxon>
        <taxon>Ecdysozoa</taxon>
        <taxon>Nematoda</taxon>
        <taxon>Chromadorea</taxon>
        <taxon>Rhabditida</taxon>
        <taxon>Tylenchina</taxon>
        <taxon>Tylenchomorpha</taxon>
        <taxon>Tylenchoidea</taxon>
        <taxon>Heteroderidae</taxon>
        <taxon>Heteroderinae</taxon>
        <taxon>Heterodera</taxon>
    </lineage>
</organism>
<accession>A0ABD2HZV9</accession>
<dbReference type="AlphaFoldDB" id="A0ABD2HZV9"/>
<protein>
    <submittedName>
        <fullName evidence="2">Uncharacterized protein</fullName>
    </submittedName>
</protein>
<keyword evidence="3" id="KW-1185">Reference proteome</keyword>
<comment type="caution">
    <text evidence="2">The sequence shown here is derived from an EMBL/GenBank/DDBJ whole genome shotgun (WGS) entry which is preliminary data.</text>
</comment>
<gene>
    <name evidence="2" type="ORF">niasHS_015844</name>
</gene>
<dbReference type="Proteomes" id="UP001620645">
    <property type="component" value="Unassembled WGS sequence"/>
</dbReference>
<sequence>MKLASFFNIFTTFAIMHLFIDLSNAAVVCQLDGECKDKEGDENGVGTVCENCKSCRYKNCCNKVYTSEYAECKIPGWKADNYKGNVPVDIGAPKKRDEGCTTDSNPCVGEKYECVAYKKGDTAGFCWKPPQGEGGNELFALAVAIAGLVILL</sequence>
<evidence type="ECO:0000313" key="2">
    <source>
        <dbReference type="EMBL" id="KAL3071102.1"/>
    </source>
</evidence>
<name>A0ABD2HZV9_HETSC</name>
<feature type="signal peptide" evidence="1">
    <location>
        <begin position="1"/>
        <end position="25"/>
    </location>
</feature>
<feature type="chain" id="PRO_5044866012" evidence="1">
    <location>
        <begin position="26"/>
        <end position="152"/>
    </location>
</feature>
<reference evidence="2 3" key="1">
    <citation type="submission" date="2024-10" db="EMBL/GenBank/DDBJ databases">
        <authorList>
            <person name="Kim D."/>
        </authorList>
    </citation>
    <scope>NUCLEOTIDE SEQUENCE [LARGE SCALE GENOMIC DNA]</scope>
    <source>
        <strain evidence="2">Taebaek</strain>
    </source>
</reference>
<keyword evidence="1" id="KW-0732">Signal</keyword>
<dbReference type="EMBL" id="JBICCN010000400">
    <property type="protein sequence ID" value="KAL3071102.1"/>
    <property type="molecule type" value="Genomic_DNA"/>
</dbReference>
<evidence type="ECO:0000256" key="1">
    <source>
        <dbReference type="SAM" id="SignalP"/>
    </source>
</evidence>
<proteinExistence type="predicted"/>
<evidence type="ECO:0000313" key="3">
    <source>
        <dbReference type="Proteomes" id="UP001620645"/>
    </source>
</evidence>